<protein>
    <submittedName>
        <fullName evidence="3">Acyltransferase</fullName>
    </submittedName>
</protein>
<keyword evidence="1" id="KW-0812">Transmembrane</keyword>
<dbReference type="PANTHER" id="PTHR23028">
    <property type="entry name" value="ACETYLTRANSFERASE"/>
    <property type="match status" value="1"/>
</dbReference>
<proteinExistence type="predicted"/>
<name>A0A934IXM2_9HYPH</name>
<feature type="domain" description="Acyltransferase 3" evidence="2">
    <location>
        <begin position="3"/>
        <end position="303"/>
    </location>
</feature>
<dbReference type="EMBL" id="JAEKMH010000002">
    <property type="protein sequence ID" value="MBJ3785051.1"/>
    <property type="molecule type" value="Genomic_DNA"/>
</dbReference>
<feature type="transmembrane region" description="Helical" evidence="1">
    <location>
        <begin position="146"/>
        <end position="165"/>
    </location>
</feature>
<feature type="transmembrane region" description="Helical" evidence="1">
    <location>
        <begin position="177"/>
        <end position="197"/>
    </location>
</feature>
<keyword evidence="3" id="KW-0808">Transferase</keyword>
<dbReference type="InterPro" id="IPR050879">
    <property type="entry name" value="Acyltransferase_3"/>
</dbReference>
<evidence type="ECO:0000313" key="3">
    <source>
        <dbReference type="EMBL" id="MBJ3785051.1"/>
    </source>
</evidence>
<evidence type="ECO:0000259" key="2">
    <source>
        <dbReference type="Pfam" id="PF01757"/>
    </source>
</evidence>
<sequence>MTVDFARGLLAIGVLFYHVLAYQGHTPLVQIGRFGVYAFFVISGFALYLNYRNLVFSGVALQTYFIARFSRIAPLYYLATGLSLVAYGLSDFSFRKLFLNLTFIFGVANPGEASMVTGGWSIGIEMAFYAIFPVIIVLCGGNLRRLIALCLVSVFTQLVFVNDILTGVSFGDAWVEYTQPVAFFGYFASGCLLGEILLRRASRKGRPGAYIIVAICILPFLFVPLQDSTILTGWIGLLLCMATIFGITAVAFLPEPRGPFRLVAEWVGRMSYPVYLLHPVVYFYVAKLPEAGFHLPLTIAATFVLSEVVHRFIERPSIRFLRSRLGSSARGQHAAA</sequence>
<evidence type="ECO:0000313" key="4">
    <source>
        <dbReference type="Proteomes" id="UP000602124"/>
    </source>
</evidence>
<comment type="caution">
    <text evidence="3">The sequence shown here is derived from an EMBL/GenBank/DDBJ whole genome shotgun (WGS) entry which is preliminary data.</text>
</comment>
<feature type="transmembrane region" description="Helical" evidence="1">
    <location>
        <begin position="120"/>
        <end position="139"/>
    </location>
</feature>
<dbReference type="Proteomes" id="UP000602124">
    <property type="component" value="Unassembled WGS sequence"/>
</dbReference>
<feature type="transmembrane region" description="Helical" evidence="1">
    <location>
        <begin position="231"/>
        <end position="254"/>
    </location>
</feature>
<dbReference type="PANTHER" id="PTHR23028:SF53">
    <property type="entry name" value="ACYL_TRANSF_3 DOMAIN-CONTAINING PROTEIN"/>
    <property type="match status" value="1"/>
</dbReference>
<gene>
    <name evidence="3" type="ORF">JEQ47_10000</name>
</gene>
<dbReference type="RefSeq" id="WP_198876256.1">
    <property type="nucleotide sequence ID" value="NZ_JAEKMH010000002.1"/>
</dbReference>
<dbReference type="Pfam" id="PF01757">
    <property type="entry name" value="Acyl_transf_3"/>
    <property type="match status" value="1"/>
</dbReference>
<keyword evidence="1" id="KW-1133">Transmembrane helix</keyword>
<keyword evidence="1" id="KW-0472">Membrane</keyword>
<dbReference type="GO" id="GO:0009103">
    <property type="term" value="P:lipopolysaccharide biosynthetic process"/>
    <property type="evidence" value="ECO:0007669"/>
    <property type="project" value="TreeGrafter"/>
</dbReference>
<dbReference type="InterPro" id="IPR002656">
    <property type="entry name" value="Acyl_transf_3_dom"/>
</dbReference>
<feature type="transmembrane region" description="Helical" evidence="1">
    <location>
        <begin position="209"/>
        <end position="225"/>
    </location>
</feature>
<dbReference type="AlphaFoldDB" id="A0A934IXM2"/>
<feature type="transmembrane region" description="Helical" evidence="1">
    <location>
        <begin position="291"/>
        <end position="313"/>
    </location>
</feature>
<feature type="transmembrane region" description="Helical" evidence="1">
    <location>
        <begin position="31"/>
        <end position="51"/>
    </location>
</feature>
<reference evidence="3" key="1">
    <citation type="submission" date="2020-12" db="EMBL/GenBank/DDBJ databases">
        <title>Devosia sp. MSA67 isolated from Mo River.</title>
        <authorList>
            <person name="Ma F."/>
            <person name="Zi Z."/>
        </authorList>
    </citation>
    <scope>NUCLEOTIDE SEQUENCE</scope>
    <source>
        <strain evidence="3">MSA67</strain>
    </source>
</reference>
<dbReference type="GO" id="GO:0016020">
    <property type="term" value="C:membrane"/>
    <property type="evidence" value="ECO:0007669"/>
    <property type="project" value="TreeGrafter"/>
</dbReference>
<feature type="transmembrane region" description="Helical" evidence="1">
    <location>
        <begin position="72"/>
        <end position="90"/>
    </location>
</feature>
<keyword evidence="4" id="KW-1185">Reference proteome</keyword>
<accession>A0A934IXM2</accession>
<dbReference type="GO" id="GO:0016747">
    <property type="term" value="F:acyltransferase activity, transferring groups other than amino-acyl groups"/>
    <property type="evidence" value="ECO:0007669"/>
    <property type="project" value="InterPro"/>
</dbReference>
<organism evidence="3 4">
    <name type="scientific">Devosia sediminis</name>
    <dbReference type="NCBI Taxonomy" id="2798801"/>
    <lineage>
        <taxon>Bacteria</taxon>
        <taxon>Pseudomonadati</taxon>
        <taxon>Pseudomonadota</taxon>
        <taxon>Alphaproteobacteria</taxon>
        <taxon>Hyphomicrobiales</taxon>
        <taxon>Devosiaceae</taxon>
        <taxon>Devosia</taxon>
    </lineage>
</organism>
<keyword evidence="3" id="KW-0012">Acyltransferase</keyword>
<evidence type="ECO:0000256" key="1">
    <source>
        <dbReference type="SAM" id="Phobius"/>
    </source>
</evidence>
<feature type="transmembrane region" description="Helical" evidence="1">
    <location>
        <begin position="266"/>
        <end position="285"/>
    </location>
</feature>